<comment type="caution">
    <text evidence="1">The sequence shown here is derived from an EMBL/GenBank/DDBJ whole genome shotgun (WGS) entry which is preliminary data.</text>
</comment>
<reference evidence="1 2" key="1">
    <citation type="submission" date="2023-12" db="EMBL/GenBank/DDBJ databases">
        <title>A high-quality genome assembly for Dillenia turbinata (Dilleniales).</title>
        <authorList>
            <person name="Chanderbali A."/>
        </authorList>
    </citation>
    <scope>NUCLEOTIDE SEQUENCE [LARGE SCALE GENOMIC DNA]</scope>
    <source>
        <strain evidence="1">LSX21</strain>
        <tissue evidence="1">Leaf</tissue>
    </source>
</reference>
<protein>
    <submittedName>
        <fullName evidence="1">Uncharacterized protein</fullName>
    </submittedName>
</protein>
<sequence>MAHYTSLTQLQAACLSAGLATIDLILFTPSQHPDSGAGALPVKKGMQGARAVSTCAQILKNYA</sequence>
<keyword evidence="2" id="KW-1185">Reference proteome</keyword>
<proteinExistence type="predicted"/>
<name>A0AAN8W933_9MAGN</name>
<dbReference type="AlphaFoldDB" id="A0AAN8W933"/>
<accession>A0AAN8W933</accession>
<gene>
    <name evidence="1" type="ORF">RJ641_024718</name>
</gene>
<evidence type="ECO:0000313" key="1">
    <source>
        <dbReference type="EMBL" id="KAK6943616.1"/>
    </source>
</evidence>
<evidence type="ECO:0000313" key="2">
    <source>
        <dbReference type="Proteomes" id="UP001370490"/>
    </source>
</evidence>
<dbReference type="Proteomes" id="UP001370490">
    <property type="component" value="Unassembled WGS sequence"/>
</dbReference>
<dbReference type="EMBL" id="JBAMMX010000003">
    <property type="protein sequence ID" value="KAK6943616.1"/>
    <property type="molecule type" value="Genomic_DNA"/>
</dbReference>
<organism evidence="1 2">
    <name type="scientific">Dillenia turbinata</name>
    <dbReference type="NCBI Taxonomy" id="194707"/>
    <lineage>
        <taxon>Eukaryota</taxon>
        <taxon>Viridiplantae</taxon>
        <taxon>Streptophyta</taxon>
        <taxon>Embryophyta</taxon>
        <taxon>Tracheophyta</taxon>
        <taxon>Spermatophyta</taxon>
        <taxon>Magnoliopsida</taxon>
        <taxon>eudicotyledons</taxon>
        <taxon>Gunneridae</taxon>
        <taxon>Pentapetalae</taxon>
        <taxon>Dilleniales</taxon>
        <taxon>Dilleniaceae</taxon>
        <taxon>Dillenia</taxon>
    </lineage>
</organism>